<accession>A0A3D8RSE0</accession>
<dbReference type="EMBL" id="PDLM01000005">
    <property type="protein sequence ID" value="RDW76973.1"/>
    <property type="molecule type" value="Genomic_DNA"/>
</dbReference>
<evidence type="ECO:0000313" key="2">
    <source>
        <dbReference type="Proteomes" id="UP000256645"/>
    </source>
</evidence>
<reference evidence="1 2" key="1">
    <citation type="journal article" date="2018" name="IMA Fungus">
        <title>IMA Genome-F 9: Draft genome sequence of Annulohypoxylon stygium, Aspergillus mulundensis, Berkeleyomyces basicola (syn. Thielaviopsis basicola), Ceratocystis smalleyi, two Cercospora beticola strains, Coleophoma cylindrospora, Fusarium fracticaudum, Phialophora cf. hyalina, and Morchella septimelata.</title>
        <authorList>
            <person name="Wingfield B.D."/>
            <person name="Bills G.F."/>
            <person name="Dong Y."/>
            <person name="Huang W."/>
            <person name="Nel W.J."/>
            <person name="Swalarsk-Parry B.S."/>
            <person name="Vaghefi N."/>
            <person name="Wilken P.M."/>
            <person name="An Z."/>
            <person name="de Beer Z.W."/>
            <person name="De Vos L."/>
            <person name="Chen L."/>
            <person name="Duong T.A."/>
            <person name="Gao Y."/>
            <person name="Hammerbacher A."/>
            <person name="Kikkert J.R."/>
            <person name="Li Y."/>
            <person name="Li H."/>
            <person name="Li K."/>
            <person name="Li Q."/>
            <person name="Liu X."/>
            <person name="Ma X."/>
            <person name="Naidoo K."/>
            <person name="Pethybridge S.J."/>
            <person name="Sun J."/>
            <person name="Steenkamp E.T."/>
            <person name="van der Nest M.A."/>
            <person name="van Wyk S."/>
            <person name="Wingfield M.J."/>
            <person name="Xiong C."/>
            <person name="Yue Q."/>
            <person name="Zhang X."/>
        </authorList>
    </citation>
    <scope>NUCLEOTIDE SEQUENCE [LARGE SCALE GENOMIC DNA]</scope>
    <source>
        <strain evidence="1 2">BP6252</strain>
    </source>
</reference>
<dbReference type="AlphaFoldDB" id="A0A3D8RSE0"/>
<dbReference type="OrthoDB" id="5416807at2759"/>
<comment type="caution">
    <text evidence="1">The sequence shown here is derived from an EMBL/GenBank/DDBJ whole genome shotgun (WGS) entry which is preliminary data.</text>
</comment>
<evidence type="ECO:0000313" key="1">
    <source>
        <dbReference type="EMBL" id="RDW76973.1"/>
    </source>
</evidence>
<sequence>MGYFSNSDEITTTNWDFVKKSDNCVPSDNGSELSDSESNPNLQLPKPVSDFFSGVATKGYPHNEPGLQKAQPWLKVWDGIIEPDRNGDLLVACPKKCDWGSNLGGY</sequence>
<gene>
    <name evidence="1" type="ORF">BP6252_05026</name>
</gene>
<organism evidence="1 2">
    <name type="scientific">Coleophoma cylindrospora</name>
    <dbReference type="NCBI Taxonomy" id="1849047"/>
    <lineage>
        <taxon>Eukaryota</taxon>
        <taxon>Fungi</taxon>
        <taxon>Dikarya</taxon>
        <taxon>Ascomycota</taxon>
        <taxon>Pezizomycotina</taxon>
        <taxon>Leotiomycetes</taxon>
        <taxon>Helotiales</taxon>
        <taxon>Dermateaceae</taxon>
        <taxon>Coleophoma</taxon>
    </lineage>
</organism>
<keyword evidence="2" id="KW-1185">Reference proteome</keyword>
<proteinExistence type="predicted"/>
<dbReference type="Proteomes" id="UP000256645">
    <property type="component" value="Unassembled WGS sequence"/>
</dbReference>
<name>A0A3D8RSE0_9HELO</name>
<protein>
    <submittedName>
        <fullName evidence="1">Uncharacterized protein</fullName>
    </submittedName>
</protein>